<evidence type="ECO:0000256" key="1">
    <source>
        <dbReference type="ARBA" id="ARBA00004651"/>
    </source>
</evidence>
<dbReference type="Pfam" id="PF00528">
    <property type="entry name" value="BPD_transp_1"/>
    <property type="match status" value="1"/>
</dbReference>
<feature type="transmembrane region" description="Helical" evidence="7">
    <location>
        <begin position="74"/>
        <end position="96"/>
    </location>
</feature>
<dbReference type="InterPro" id="IPR035906">
    <property type="entry name" value="MetI-like_sf"/>
</dbReference>
<dbReference type="RefSeq" id="WP_132013716.1">
    <property type="nucleotide sequence ID" value="NZ_SLUN01000007.1"/>
</dbReference>
<accession>A0A4R1RZ94</accession>
<evidence type="ECO:0000313" key="10">
    <source>
        <dbReference type="Proteomes" id="UP000295008"/>
    </source>
</evidence>
<feature type="transmembrane region" description="Helical" evidence="7">
    <location>
        <begin position="158"/>
        <end position="182"/>
    </location>
</feature>
<name>A0A4R1RZ94_HYDET</name>
<reference evidence="9 10" key="1">
    <citation type="submission" date="2019-03" db="EMBL/GenBank/DDBJ databases">
        <title>Genomic Encyclopedia of Type Strains, Phase IV (KMG-IV): sequencing the most valuable type-strain genomes for metagenomic binning, comparative biology and taxonomic classification.</title>
        <authorList>
            <person name="Goeker M."/>
        </authorList>
    </citation>
    <scope>NUCLEOTIDE SEQUENCE [LARGE SCALE GENOMIC DNA]</scope>
    <source>
        <strain evidence="9 10">LX-B</strain>
    </source>
</reference>
<gene>
    <name evidence="9" type="ORF">EDC14_100732</name>
</gene>
<dbReference type="Proteomes" id="UP000295008">
    <property type="component" value="Unassembled WGS sequence"/>
</dbReference>
<dbReference type="PANTHER" id="PTHR30193">
    <property type="entry name" value="ABC TRANSPORTER PERMEASE PROTEIN"/>
    <property type="match status" value="1"/>
</dbReference>
<evidence type="ECO:0000256" key="7">
    <source>
        <dbReference type="RuleBase" id="RU363032"/>
    </source>
</evidence>
<feature type="domain" description="ABC transmembrane type-1" evidence="8">
    <location>
        <begin position="70"/>
        <end position="284"/>
    </location>
</feature>
<dbReference type="OrthoDB" id="42781at2"/>
<dbReference type="InterPro" id="IPR000515">
    <property type="entry name" value="MetI-like"/>
</dbReference>
<sequence>MDKFLADKKAICVFVLPAFLIFAVIVIAPIFFSSYYSTLRWDGFGNGAFIGLQNFVGLFTNTADGFPKSIINSFILAGLSVFVQLPLALFFALVLARGIKGEVFYRTVYFIPVILSTVVIGQLWMKIYHPSFGLLNIFLSTVGLKSLTHAWLGSTDTALFAAFIPSVWQYIGYHMLLMYASAKSVSDDIYEAAKIDGASEAAIARYITIPLIMPMIKICVIFAVIGSLKSFDLVYILTGGGPVHASEVPSTLMFNTIFFKYMYGYGSAMAVFIIAECLLFTVAIQKLLKAEDSL</sequence>
<evidence type="ECO:0000256" key="6">
    <source>
        <dbReference type="ARBA" id="ARBA00023136"/>
    </source>
</evidence>
<keyword evidence="3" id="KW-1003">Cell membrane</keyword>
<dbReference type="InterPro" id="IPR051393">
    <property type="entry name" value="ABC_transporter_permease"/>
</dbReference>
<protein>
    <submittedName>
        <fullName evidence="9">Raffinose/stachyose/melibiose transport system permease protein</fullName>
    </submittedName>
</protein>
<dbReference type="AlphaFoldDB" id="A0A4R1RZ94"/>
<dbReference type="CDD" id="cd06261">
    <property type="entry name" value="TM_PBP2"/>
    <property type="match status" value="1"/>
</dbReference>
<dbReference type="EMBL" id="SLUN01000007">
    <property type="protein sequence ID" value="TCL71570.1"/>
    <property type="molecule type" value="Genomic_DNA"/>
</dbReference>
<proteinExistence type="inferred from homology"/>
<dbReference type="Gene3D" id="1.10.3720.10">
    <property type="entry name" value="MetI-like"/>
    <property type="match status" value="1"/>
</dbReference>
<keyword evidence="6 7" id="KW-0472">Membrane</keyword>
<evidence type="ECO:0000256" key="4">
    <source>
        <dbReference type="ARBA" id="ARBA00022692"/>
    </source>
</evidence>
<comment type="subcellular location">
    <subcellularLocation>
        <location evidence="1 7">Cell membrane</location>
        <topology evidence="1 7">Multi-pass membrane protein</topology>
    </subcellularLocation>
</comment>
<organism evidence="9 10">
    <name type="scientific">Hydrogenispora ethanolica</name>
    <dbReference type="NCBI Taxonomy" id="1082276"/>
    <lineage>
        <taxon>Bacteria</taxon>
        <taxon>Bacillati</taxon>
        <taxon>Bacillota</taxon>
        <taxon>Hydrogenispora</taxon>
    </lineage>
</organism>
<comment type="similarity">
    <text evidence="7">Belongs to the binding-protein-dependent transport system permease family.</text>
</comment>
<dbReference type="PROSITE" id="PS50928">
    <property type="entry name" value="ABC_TM1"/>
    <property type="match status" value="1"/>
</dbReference>
<evidence type="ECO:0000256" key="5">
    <source>
        <dbReference type="ARBA" id="ARBA00022989"/>
    </source>
</evidence>
<comment type="caution">
    <text evidence="9">The sequence shown here is derived from an EMBL/GenBank/DDBJ whole genome shotgun (WGS) entry which is preliminary data.</text>
</comment>
<evidence type="ECO:0000259" key="8">
    <source>
        <dbReference type="PROSITE" id="PS50928"/>
    </source>
</evidence>
<feature type="transmembrane region" description="Helical" evidence="7">
    <location>
        <begin position="108"/>
        <end position="125"/>
    </location>
</feature>
<feature type="transmembrane region" description="Helical" evidence="7">
    <location>
        <begin position="12"/>
        <end position="32"/>
    </location>
</feature>
<dbReference type="GO" id="GO:0055085">
    <property type="term" value="P:transmembrane transport"/>
    <property type="evidence" value="ECO:0007669"/>
    <property type="project" value="InterPro"/>
</dbReference>
<keyword evidence="2 7" id="KW-0813">Transport</keyword>
<feature type="transmembrane region" description="Helical" evidence="7">
    <location>
        <begin position="262"/>
        <end position="284"/>
    </location>
</feature>
<keyword evidence="10" id="KW-1185">Reference proteome</keyword>
<keyword evidence="5 7" id="KW-1133">Transmembrane helix</keyword>
<evidence type="ECO:0000256" key="3">
    <source>
        <dbReference type="ARBA" id="ARBA00022475"/>
    </source>
</evidence>
<dbReference type="GO" id="GO:0005886">
    <property type="term" value="C:plasma membrane"/>
    <property type="evidence" value="ECO:0007669"/>
    <property type="project" value="UniProtKB-SubCell"/>
</dbReference>
<dbReference type="SUPFAM" id="SSF161098">
    <property type="entry name" value="MetI-like"/>
    <property type="match status" value="1"/>
</dbReference>
<evidence type="ECO:0000256" key="2">
    <source>
        <dbReference type="ARBA" id="ARBA00022448"/>
    </source>
</evidence>
<evidence type="ECO:0000313" key="9">
    <source>
        <dbReference type="EMBL" id="TCL71570.1"/>
    </source>
</evidence>
<feature type="transmembrane region" description="Helical" evidence="7">
    <location>
        <begin position="203"/>
        <end position="225"/>
    </location>
</feature>
<dbReference type="PANTHER" id="PTHR30193:SF37">
    <property type="entry name" value="INNER MEMBRANE ABC TRANSPORTER PERMEASE PROTEIN YCJO"/>
    <property type="match status" value="1"/>
</dbReference>
<keyword evidence="4 7" id="KW-0812">Transmembrane</keyword>